<protein>
    <submittedName>
        <fullName evidence="1">Uncharacterized protein</fullName>
    </submittedName>
</protein>
<proteinExistence type="predicted"/>
<accession>A0A4D4LFI2</accession>
<sequence length="96" mass="10345">MSARVFRISARASGTAAVVCGRAKRQVAAWEGSGTEGVQSVGVKRSTAALDGMKRTIVPEGAVDHSWRDLGTEWCIHAIRGKWVTRVVRREGPRAA</sequence>
<evidence type="ECO:0000313" key="2">
    <source>
        <dbReference type="Proteomes" id="UP000301309"/>
    </source>
</evidence>
<organism evidence="1 2">
    <name type="scientific">Streptomyces violaceusniger</name>
    <dbReference type="NCBI Taxonomy" id="68280"/>
    <lineage>
        <taxon>Bacteria</taxon>
        <taxon>Bacillati</taxon>
        <taxon>Actinomycetota</taxon>
        <taxon>Actinomycetes</taxon>
        <taxon>Kitasatosporales</taxon>
        <taxon>Streptomycetaceae</taxon>
        <taxon>Streptomyces</taxon>
        <taxon>Streptomyces violaceusniger group</taxon>
    </lineage>
</organism>
<gene>
    <name evidence="1" type="ORF">SVIO_079010</name>
</gene>
<dbReference type="Proteomes" id="UP000301309">
    <property type="component" value="Unassembled WGS sequence"/>
</dbReference>
<dbReference type="EMBL" id="BJHW01000001">
    <property type="protein sequence ID" value="GDY57278.1"/>
    <property type="molecule type" value="Genomic_DNA"/>
</dbReference>
<keyword evidence="2" id="KW-1185">Reference proteome</keyword>
<reference evidence="1 2" key="1">
    <citation type="journal article" date="2020" name="Int. J. Syst. Evol. Microbiol.">
        <title>Reclassification of Streptomyces castelarensis and Streptomyces sporoclivatus as later heterotypic synonyms of Streptomyces antimycoticus.</title>
        <authorList>
            <person name="Komaki H."/>
            <person name="Tamura T."/>
        </authorList>
    </citation>
    <scope>NUCLEOTIDE SEQUENCE [LARGE SCALE GENOMIC DNA]</scope>
    <source>
        <strain evidence="1 2">NBRC 13459</strain>
    </source>
</reference>
<comment type="caution">
    <text evidence="1">The sequence shown here is derived from an EMBL/GenBank/DDBJ whole genome shotgun (WGS) entry which is preliminary data.</text>
</comment>
<dbReference type="AlphaFoldDB" id="A0A4D4LFI2"/>
<name>A0A4D4LFI2_STRVO</name>
<evidence type="ECO:0000313" key="1">
    <source>
        <dbReference type="EMBL" id="GDY57278.1"/>
    </source>
</evidence>